<dbReference type="Proteomes" id="UP000697710">
    <property type="component" value="Unassembled WGS sequence"/>
</dbReference>
<accession>A0A956RT73</accession>
<organism evidence="4 5">
    <name type="scientific">Eiseniibacteriota bacterium</name>
    <dbReference type="NCBI Taxonomy" id="2212470"/>
    <lineage>
        <taxon>Bacteria</taxon>
        <taxon>Candidatus Eiseniibacteriota</taxon>
    </lineage>
</organism>
<keyword evidence="2 4" id="KW-0560">Oxidoreductase</keyword>
<reference evidence="4" key="2">
    <citation type="journal article" date="2021" name="Microbiome">
        <title>Successional dynamics and alternative stable states in a saline activated sludge microbial community over 9 years.</title>
        <authorList>
            <person name="Wang Y."/>
            <person name="Ye J."/>
            <person name="Ju F."/>
            <person name="Liu L."/>
            <person name="Boyd J.A."/>
            <person name="Deng Y."/>
            <person name="Parks D.H."/>
            <person name="Jiang X."/>
            <person name="Yin X."/>
            <person name="Woodcroft B.J."/>
            <person name="Tyson G.W."/>
            <person name="Hugenholtz P."/>
            <person name="Polz M.F."/>
            <person name="Zhang T."/>
        </authorList>
    </citation>
    <scope>NUCLEOTIDE SEQUENCE</scope>
    <source>
        <strain evidence="4">HKST-UBA01</strain>
    </source>
</reference>
<comment type="similarity">
    <text evidence="1 3">Belongs to the ArsC family.</text>
</comment>
<dbReference type="InterPro" id="IPR036249">
    <property type="entry name" value="Thioredoxin-like_sf"/>
</dbReference>
<dbReference type="PANTHER" id="PTHR30041:SF4">
    <property type="entry name" value="ARSENATE REDUCTASE"/>
    <property type="match status" value="1"/>
</dbReference>
<sequence>MRDDRILVYEKPTCTTCRKLVRLLQEEGVDFDRVDYFVEPLSRRRLKDVLAMAGLTPREVLRTRESAYGELGLSDPSVSDERILDALVAHPGLLQRPIVVRGKRAVLARPVERVRTLFD</sequence>
<dbReference type="Gene3D" id="3.40.30.10">
    <property type="entry name" value="Glutaredoxin"/>
    <property type="match status" value="1"/>
</dbReference>
<evidence type="ECO:0000256" key="1">
    <source>
        <dbReference type="ARBA" id="ARBA00007198"/>
    </source>
</evidence>
<comment type="caution">
    <text evidence="4">The sequence shown here is derived from an EMBL/GenBank/DDBJ whole genome shotgun (WGS) entry which is preliminary data.</text>
</comment>
<dbReference type="NCBIfam" id="TIGR00014">
    <property type="entry name" value="arsC"/>
    <property type="match status" value="1"/>
</dbReference>
<evidence type="ECO:0000256" key="3">
    <source>
        <dbReference type="PROSITE-ProRule" id="PRU01282"/>
    </source>
</evidence>
<dbReference type="PANTHER" id="PTHR30041">
    <property type="entry name" value="ARSENATE REDUCTASE"/>
    <property type="match status" value="1"/>
</dbReference>
<evidence type="ECO:0000256" key="2">
    <source>
        <dbReference type="ARBA" id="ARBA00023002"/>
    </source>
</evidence>
<evidence type="ECO:0000313" key="5">
    <source>
        <dbReference type="Proteomes" id="UP000697710"/>
    </source>
</evidence>
<dbReference type="EC" id="1.20.4.1" evidence="4"/>
<protein>
    <submittedName>
        <fullName evidence="4">Arsenate reductase (Glutaredoxin)</fullName>
        <ecNumber evidence="4">1.20.4.1</ecNumber>
    </submittedName>
</protein>
<dbReference type="PROSITE" id="PS51354">
    <property type="entry name" value="GLUTAREDOXIN_2"/>
    <property type="match status" value="1"/>
</dbReference>
<dbReference type="CDD" id="cd03034">
    <property type="entry name" value="ArsC_ArsC"/>
    <property type="match status" value="1"/>
</dbReference>
<reference evidence="4" key="1">
    <citation type="submission" date="2020-04" db="EMBL/GenBank/DDBJ databases">
        <authorList>
            <person name="Zhang T."/>
        </authorList>
    </citation>
    <scope>NUCLEOTIDE SEQUENCE</scope>
    <source>
        <strain evidence="4">HKST-UBA01</strain>
    </source>
</reference>
<dbReference type="InterPro" id="IPR006659">
    <property type="entry name" value="Arsenate_reductase"/>
</dbReference>
<dbReference type="Pfam" id="PF03960">
    <property type="entry name" value="ArsC"/>
    <property type="match status" value="1"/>
</dbReference>
<name>A0A956RT73_UNCEI</name>
<dbReference type="EMBL" id="JAGQHR010001055">
    <property type="protein sequence ID" value="MCA9730229.1"/>
    <property type="molecule type" value="Genomic_DNA"/>
</dbReference>
<evidence type="ECO:0000313" key="4">
    <source>
        <dbReference type="EMBL" id="MCA9730229.1"/>
    </source>
</evidence>
<dbReference type="PROSITE" id="PS51353">
    <property type="entry name" value="ARSC"/>
    <property type="match status" value="1"/>
</dbReference>
<proteinExistence type="inferred from homology"/>
<dbReference type="SUPFAM" id="SSF52833">
    <property type="entry name" value="Thioredoxin-like"/>
    <property type="match status" value="1"/>
</dbReference>
<dbReference type="InterPro" id="IPR006660">
    <property type="entry name" value="Arsenate_reductase-like"/>
</dbReference>
<dbReference type="AlphaFoldDB" id="A0A956RT73"/>
<dbReference type="GO" id="GO:0008794">
    <property type="term" value="F:arsenate reductase (glutaredoxin) activity"/>
    <property type="evidence" value="ECO:0007669"/>
    <property type="project" value="UniProtKB-EC"/>
</dbReference>
<gene>
    <name evidence="4" type="primary">arsC</name>
    <name evidence="4" type="ORF">KC729_21270</name>
</gene>